<name>A0ACB8TNN4_9APHY</name>
<reference evidence="1" key="1">
    <citation type="journal article" date="2021" name="Environ. Microbiol.">
        <title>Gene family expansions and transcriptome signatures uncover fungal adaptations to wood decay.</title>
        <authorList>
            <person name="Hage H."/>
            <person name="Miyauchi S."/>
            <person name="Viragh M."/>
            <person name="Drula E."/>
            <person name="Min B."/>
            <person name="Chaduli D."/>
            <person name="Navarro D."/>
            <person name="Favel A."/>
            <person name="Norest M."/>
            <person name="Lesage-Meessen L."/>
            <person name="Balint B."/>
            <person name="Merenyi Z."/>
            <person name="de Eugenio L."/>
            <person name="Morin E."/>
            <person name="Martinez A.T."/>
            <person name="Baldrian P."/>
            <person name="Stursova M."/>
            <person name="Martinez M.J."/>
            <person name="Novotny C."/>
            <person name="Magnuson J.K."/>
            <person name="Spatafora J.W."/>
            <person name="Maurice S."/>
            <person name="Pangilinan J."/>
            <person name="Andreopoulos W."/>
            <person name="LaButti K."/>
            <person name="Hundley H."/>
            <person name="Na H."/>
            <person name="Kuo A."/>
            <person name="Barry K."/>
            <person name="Lipzen A."/>
            <person name="Henrissat B."/>
            <person name="Riley R."/>
            <person name="Ahrendt S."/>
            <person name="Nagy L.G."/>
            <person name="Grigoriev I.V."/>
            <person name="Martin F."/>
            <person name="Rosso M.N."/>
        </authorList>
    </citation>
    <scope>NUCLEOTIDE SEQUENCE</scope>
    <source>
        <strain evidence="1">CBS 384.51</strain>
    </source>
</reference>
<proteinExistence type="predicted"/>
<accession>A0ACB8TNN4</accession>
<keyword evidence="2" id="KW-1185">Reference proteome</keyword>
<gene>
    <name evidence="1" type="ORF">BDY19DRAFT_650220</name>
</gene>
<comment type="caution">
    <text evidence="1">The sequence shown here is derived from an EMBL/GenBank/DDBJ whole genome shotgun (WGS) entry which is preliminary data.</text>
</comment>
<dbReference type="EMBL" id="MU274959">
    <property type="protein sequence ID" value="KAI0083603.1"/>
    <property type="molecule type" value="Genomic_DNA"/>
</dbReference>
<organism evidence="1 2">
    <name type="scientific">Irpex rosettiformis</name>
    <dbReference type="NCBI Taxonomy" id="378272"/>
    <lineage>
        <taxon>Eukaryota</taxon>
        <taxon>Fungi</taxon>
        <taxon>Dikarya</taxon>
        <taxon>Basidiomycota</taxon>
        <taxon>Agaricomycotina</taxon>
        <taxon>Agaricomycetes</taxon>
        <taxon>Polyporales</taxon>
        <taxon>Irpicaceae</taxon>
        <taxon>Irpex</taxon>
    </lineage>
</organism>
<evidence type="ECO:0000313" key="2">
    <source>
        <dbReference type="Proteomes" id="UP001055072"/>
    </source>
</evidence>
<sequence>MGPLSRQAISDWRQDTNQMPTPPGEKFLLVDNATRILELNGLHFMTALNFLHQAGRVHLGPGVPALEAGGTGLLSTTNIASPWALSVRREDSPPLLLCFCVHSSYLSTGSPPRRVRLARRKDPPIISTPHGRKNMGPRGHTDLFLMHAKENIHKSNERPGIEIINTGKAYFAFLFRI</sequence>
<dbReference type="Proteomes" id="UP001055072">
    <property type="component" value="Unassembled WGS sequence"/>
</dbReference>
<protein>
    <submittedName>
        <fullName evidence="1">Uncharacterized protein</fullName>
    </submittedName>
</protein>
<evidence type="ECO:0000313" key="1">
    <source>
        <dbReference type="EMBL" id="KAI0083603.1"/>
    </source>
</evidence>